<dbReference type="SMART" id="SM00380">
    <property type="entry name" value="AP2"/>
    <property type="match status" value="1"/>
</dbReference>
<evidence type="ECO:0000259" key="8">
    <source>
        <dbReference type="PROSITE" id="PS51032"/>
    </source>
</evidence>
<dbReference type="EMBL" id="KE346276">
    <property type="protein sequence ID" value="EXC32021.1"/>
    <property type="molecule type" value="Genomic_DNA"/>
</dbReference>
<comment type="subcellular location">
    <subcellularLocation>
        <location evidence="1">Nucleus</location>
    </subcellularLocation>
</comment>
<sequence length="407" mass="46162">MAVHRDQHHQSEGILENVWASFISGEVVNEDIISNNTSEMFSKTREELPPLDGGDGSAAMLRRLPSLGRWISMGAETWEELLDSIILPNQSNVGHDEQSCKGNSADQGKEADPERAKKVVTKHYRGVRRRPWGKYAAEIRDSSRNGARVWLGTFDTAEEAALAYDKAALRIRGPKAYLNFPLETVAKAVGQDGSGFNSNCSSTATYGNRDLIASNPRKRGSREWEENGMIILRRRIRSFWEKHIASRKDFAVQFEYEWYSLDKVIKEIRHGGNNVEEGVFGCLSLIGVCNPLILVNCSLSGRDPADVVVFPLMLNITWKNDNFPLMNLLRRNLLIRALADVLEFVVAMVVGVEKRRVQDEYLRNTEMHCKGTLLKPWSALRIEIVPINVYKILFRWQVKNESMNLID</sequence>
<dbReference type="GO" id="GO:0003677">
    <property type="term" value="F:DNA binding"/>
    <property type="evidence" value="ECO:0007669"/>
    <property type="project" value="UniProtKB-KW"/>
</dbReference>
<dbReference type="InterPro" id="IPR016177">
    <property type="entry name" value="DNA-bd_dom_sf"/>
</dbReference>
<dbReference type="InterPro" id="IPR036955">
    <property type="entry name" value="AP2/ERF_dom_sf"/>
</dbReference>
<dbReference type="InterPro" id="IPR001471">
    <property type="entry name" value="AP2/ERF_dom"/>
</dbReference>
<dbReference type="Pfam" id="PF00847">
    <property type="entry name" value="AP2"/>
    <property type="match status" value="1"/>
</dbReference>
<dbReference type="PANTHER" id="PTHR31190">
    <property type="entry name" value="DNA-BINDING DOMAIN"/>
    <property type="match status" value="1"/>
</dbReference>
<keyword evidence="4" id="KW-0804">Transcription</keyword>
<accession>W9SHD2</accession>
<dbReference type="Gene3D" id="3.30.730.10">
    <property type="entry name" value="AP2/ERF domain"/>
    <property type="match status" value="1"/>
</dbReference>
<dbReference type="GO" id="GO:0003700">
    <property type="term" value="F:DNA-binding transcription factor activity"/>
    <property type="evidence" value="ECO:0007669"/>
    <property type="project" value="InterPro"/>
</dbReference>
<keyword evidence="2" id="KW-0805">Transcription regulation</keyword>
<protein>
    <submittedName>
        <fullName evidence="9">Ethylene-responsive transcription factor</fullName>
    </submittedName>
</protein>
<reference evidence="10" key="1">
    <citation type="submission" date="2013-01" db="EMBL/GenBank/DDBJ databases">
        <title>Draft Genome Sequence of a Mulberry Tree, Morus notabilis C.K. Schneid.</title>
        <authorList>
            <person name="He N."/>
            <person name="Zhao S."/>
        </authorList>
    </citation>
    <scope>NUCLEOTIDE SEQUENCE</scope>
</reference>
<dbReference type="Proteomes" id="UP000030645">
    <property type="component" value="Unassembled WGS sequence"/>
</dbReference>
<dbReference type="InterPro" id="IPR044808">
    <property type="entry name" value="ERF_plant"/>
</dbReference>
<dbReference type="PROSITE" id="PS51032">
    <property type="entry name" value="AP2_ERF"/>
    <property type="match status" value="1"/>
</dbReference>
<dbReference type="STRING" id="981085.W9SHD2"/>
<feature type="domain" description="AP2/ERF" evidence="8">
    <location>
        <begin position="123"/>
        <end position="181"/>
    </location>
</feature>
<keyword evidence="5" id="KW-0539">Nucleus</keyword>
<dbReference type="GO" id="GO:0005634">
    <property type="term" value="C:nucleus"/>
    <property type="evidence" value="ECO:0007669"/>
    <property type="project" value="UniProtKB-SubCell"/>
</dbReference>
<evidence type="ECO:0000256" key="3">
    <source>
        <dbReference type="ARBA" id="ARBA00023125"/>
    </source>
</evidence>
<evidence type="ECO:0000256" key="4">
    <source>
        <dbReference type="ARBA" id="ARBA00023163"/>
    </source>
</evidence>
<dbReference type="AlphaFoldDB" id="W9SHD2"/>
<evidence type="ECO:0000313" key="10">
    <source>
        <dbReference type="Proteomes" id="UP000030645"/>
    </source>
</evidence>
<dbReference type="SUPFAM" id="SSF54171">
    <property type="entry name" value="DNA-binding domain"/>
    <property type="match status" value="1"/>
</dbReference>
<keyword evidence="3" id="KW-0238">DNA-binding</keyword>
<dbReference type="PRINTS" id="PR00367">
    <property type="entry name" value="ETHRSPELEMNT"/>
</dbReference>
<dbReference type="FunFam" id="3.30.730.10:FF:000001">
    <property type="entry name" value="Ethylene-responsive transcription factor 2"/>
    <property type="match status" value="1"/>
</dbReference>
<feature type="region of interest" description="Disordered" evidence="7">
    <location>
        <begin position="92"/>
        <end position="115"/>
    </location>
</feature>
<dbReference type="eggNOG" id="ENOG502QUTV">
    <property type="taxonomic scope" value="Eukaryota"/>
</dbReference>
<evidence type="ECO:0000256" key="7">
    <source>
        <dbReference type="SAM" id="MobiDB-lite"/>
    </source>
</evidence>
<evidence type="ECO:0000256" key="5">
    <source>
        <dbReference type="ARBA" id="ARBA00023242"/>
    </source>
</evidence>
<gene>
    <name evidence="9" type="ORF">L484_001662</name>
</gene>
<name>W9SHD2_9ROSA</name>
<organism evidence="9 10">
    <name type="scientific">Morus notabilis</name>
    <dbReference type="NCBI Taxonomy" id="981085"/>
    <lineage>
        <taxon>Eukaryota</taxon>
        <taxon>Viridiplantae</taxon>
        <taxon>Streptophyta</taxon>
        <taxon>Embryophyta</taxon>
        <taxon>Tracheophyta</taxon>
        <taxon>Spermatophyta</taxon>
        <taxon>Magnoliopsida</taxon>
        <taxon>eudicotyledons</taxon>
        <taxon>Gunneridae</taxon>
        <taxon>Pentapetalae</taxon>
        <taxon>rosids</taxon>
        <taxon>fabids</taxon>
        <taxon>Rosales</taxon>
        <taxon>Moraceae</taxon>
        <taxon>Moreae</taxon>
        <taxon>Morus</taxon>
    </lineage>
</organism>
<dbReference type="GO" id="GO:0009873">
    <property type="term" value="P:ethylene-activated signaling pathway"/>
    <property type="evidence" value="ECO:0007669"/>
    <property type="project" value="InterPro"/>
</dbReference>
<proteinExistence type="inferred from homology"/>
<evidence type="ECO:0000256" key="6">
    <source>
        <dbReference type="ARBA" id="ARBA00024343"/>
    </source>
</evidence>
<evidence type="ECO:0000313" key="9">
    <source>
        <dbReference type="EMBL" id="EXC32021.1"/>
    </source>
</evidence>
<evidence type="ECO:0000256" key="2">
    <source>
        <dbReference type="ARBA" id="ARBA00023015"/>
    </source>
</evidence>
<keyword evidence="10" id="KW-1185">Reference proteome</keyword>
<evidence type="ECO:0000256" key="1">
    <source>
        <dbReference type="ARBA" id="ARBA00004123"/>
    </source>
</evidence>
<comment type="similarity">
    <text evidence="6">Belongs to the AP2/ERF transcription factor family. ERF subfamily.</text>
</comment>
<dbReference type="CDD" id="cd00018">
    <property type="entry name" value="AP2"/>
    <property type="match status" value="1"/>
</dbReference>